<feature type="domain" description="Glycosyl transferase family 1" evidence="1">
    <location>
        <begin position="211"/>
        <end position="353"/>
    </location>
</feature>
<dbReference type="SUPFAM" id="SSF53756">
    <property type="entry name" value="UDP-Glycosyltransferase/glycogen phosphorylase"/>
    <property type="match status" value="1"/>
</dbReference>
<sequence>MAEDSNLNIAIISYHFSEDGRFYNSRPLLVYQVIKKWSNFNKISVYCSNFDHFKKSHVSFINEDYKAIKVPAYKKNISFMRLFSYTIFSLKLLANLELKQYDIIYICVPPNSSAFVGLLYKAMFNKLVVIDVVDLWPEGFPLSQTIKVFIEILTKPLRNLLFKQADLILTQSDYFRDKLNFSGSKCKTLIMGSSIQPVVESQLQESLKDCIRLLYLGSLNTIIDIDSLVEIIRKLAKYRKVHLTVIGGGERLEYLQEEIKNINLNVTTAFYGICFDSEIKEKEFSKAHFGYNGYIDSTEIALSYKSLEYLANGIPLLNSTKGDTANLVKETGCGFNFHSRDIDALAAKILALDDNTHATIKTRAIEVFESNFSWAVFQERLSSLLEDILQYKSIVRNV</sequence>
<dbReference type="InterPro" id="IPR001296">
    <property type="entry name" value="Glyco_trans_1"/>
</dbReference>
<evidence type="ECO:0000313" key="3">
    <source>
        <dbReference type="Proteomes" id="UP000525432"/>
    </source>
</evidence>
<dbReference type="AlphaFoldDB" id="A0A841UYQ7"/>
<dbReference type="EMBL" id="JACEGC010000003">
    <property type="protein sequence ID" value="MBC1193984.1"/>
    <property type="molecule type" value="Genomic_DNA"/>
</dbReference>
<protein>
    <submittedName>
        <fullName evidence="2">Glycosyltransferase family 4 protein</fullName>
    </submittedName>
</protein>
<dbReference type="CDD" id="cd03794">
    <property type="entry name" value="GT4_WbuB-like"/>
    <property type="match status" value="1"/>
</dbReference>
<dbReference type="Proteomes" id="UP000525432">
    <property type="component" value="Unassembled WGS sequence"/>
</dbReference>
<dbReference type="PANTHER" id="PTHR12526">
    <property type="entry name" value="GLYCOSYLTRANSFERASE"/>
    <property type="match status" value="1"/>
</dbReference>
<accession>A0A841UYQ7</accession>
<evidence type="ECO:0000259" key="1">
    <source>
        <dbReference type="Pfam" id="PF00534"/>
    </source>
</evidence>
<proteinExistence type="predicted"/>
<comment type="caution">
    <text evidence="2">The sequence shown here is derived from an EMBL/GenBank/DDBJ whole genome shotgun (WGS) entry which is preliminary data.</text>
</comment>
<dbReference type="RefSeq" id="WP_185238302.1">
    <property type="nucleotide sequence ID" value="NZ_JACEGC010000003.1"/>
</dbReference>
<gene>
    <name evidence="2" type="ORF">H0901_01415</name>
</gene>
<organism evidence="2 3">
    <name type="scientific">Microcystis aeruginosa BLCC-F158</name>
    <dbReference type="NCBI Taxonomy" id="2755316"/>
    <lineage>
        <taxon>Bacteria</taxon>
        <taxon>Bacillati</taxon>
        <taxon>Cyanobacteriota</taxon>
        <taxon>Cyanophyceae</taxon>
        <taxon>Oscillatoriophycideae</taxon>
        <taxon>Chroococcales</taxon>
        <taxon>Microcystaceae</taxon>
        <taxon>Microcystis</taxon>
    </lineage>
</organism>
<evidence type="ECO:0000313" key="2">
    <source>
        <dbReference type="EMBL" id="MBC1193984.1"/>
    </source>
</evidence>
<reference evidence="2 3" key="1">
    <citation type="submission" date="2020-07" db="EMBL/GenBank/DDBJ databases">
        <title>Genomes of two Microcystis aeruginosa (Cyanobacteria) strains from Florida (USA) with disparate toxicogenic potential.</title>
        <authorList>
            <person name="Lefler F.W."/>
            <person name="Barbosa M."/>
            <person name="Berthold D.E."/>
            <person name="Laughinghouse H.D. IV."/>
        </authorList>
    </citation>
    <scope>NUCLEOTIDE SEQUENCE [LARGE SCALE GENOMIC DNA]</scope>
    <source>
        <strain evidence="2 3">BLCCF158</strain>
    </source>
</reference>
<dbReference type="Pfam" id="PF00534">
    <property type="entry name" value="Glycos_transf_1"/>
    <property type="match status" value="1"/>
</dbReference>
<name>A0A841UYQ7_MICAE</name>
<keyword evidence="2" id="KW-0808">Transferase</keyword>
<dbReference type="GO" id="GO:0016757">
    <property type="term" value="F:glycosyltransferase activity"/>
    <property type="evidence" value="ECO:0007669"/>
    <property type="project" value="InterPro"/>
</dbReference>
<dbReference type="Gene3D" id="3.40.50.2000">
    <property type="entry name" value="Glycogen Phosphorylase B"/>
    <property type="match status" value="2"/>
</dbReference>